<evidence type="ECO:0000259" key="2">
    <source>
        <dbReference type="Pfam" id="PF13088"/>
    </source>
</evidence>
<dbReference type="SUPFAM" id="SSF50939">
    <property type="entry name" value="Sialidases"/>
    <property type="match status" value="1"/>
</dbReference>
<feature type="signal peptide" evidence="1">
    <location>
        <begin position="1"/>
        <end position="29"/>
    </location>
</feature>
<dbReference type="InterPro" id="IPR036278">
    <property type="entry name" value="Sialidase_sf"/>
</dbReference>
<evidence type="ECO:0000313" key="4">
    <source>
        <dbReference type="Proteomes" id="UP000598426"/>
    </source>
</evidence>
<reference evidence="3 4" key="1">
    <citation type="submission" date="2020-09" db="EMBL/GenBank/DDBJ databases">
        <title>Isolation and identification of active actinomycetes.</title>
        <authorList>
            <person name="Li X."/>
        </authorList>
    </citation>
    <scope>NUCLEOTIDE SEQUENCE [LARGE SCALE GENOMIC DNA]</scope>
    <source>
        <strain evidence="3 4">NEAU-LLC</strain>
    </source>
</reference>
<organism evidence="3 4">
    <name type="scientific">Microbacterium helvum</name>
    <dbReference type="NCBI Taxonomy" id="2773713"/>
    <lineage>
        <taxon>Bacteria</taxon>
        <taxon>Bacillati</taxon>
        <taxon>Actinomycetota</taxon>
        <taxon>Actinomycetes</taxon>
        <taxon>Micrococcales</taxon>
        <taxon>Microbacteriaceae</taxon>
        <taxon>Microbacterium</taxon>
    </lineage>
</organism>
<dbReference type="CDD" id="cd15482">
    <property type="entry name" value="Sialidase_non-viral"/>
    <property type="match status" value="1"/>
</dbReference>
<dbReference type="InterPro" id="IPR011040">
    <property type="entry name" value="Sialidase"/>
</dbReference>
<dbReference type="Gene3D" id="2.120.10.10">
    <property type="match status" value="1"/>
</dbReference>
<evidence type="ECO:0000256" key="1">
    <source>
        <dbReference type="SAM" id="SignalP"/>
    </source>
</evidence>
<keyword evidence="1" id="KW-0732">Signal</keyword>
<dbReference type="Gene3D" id="2.60.120.200">
    <property type="match status" value="1"/>
</dbReference>
<comment type="caution">
    <text evidence="3">The sequence shown here is derived from an EMBL/GenBank/DDBJ whole genome shotgun (WGS) entry which is preliminary data.</text>
</comment>
<dbReference type="EMBL" id="JACXZS010000008">
    <property type="protein sequence ID" value="MBD3942676.1"/>
    <property type="molecule type" value="Genomic_DNA"/>
</dbReference>
<sequence length="1060" mass="109587">MSSRRIRRGLVYAAVAALVLAVVPGQVAAAAPADGTVRTFETEPVGAPPADCDIIGDVTIADAGFGGAPTTNKAMRLVDQSNTVYTRTWCHYPQTAERSVTYRFSPTQFNAGPYVAIQGAPGTSANGVWRFTFNRDGNDIRVAAYNGSSFADVARITGGAALNQWVDVTINATLDRAELILNGVRFETDRRNASSPTLGDIYFGSAGASAVGVHYYIDDLAVSGELADDAFAGIPVEPLFEGAVARGEQIVDAPLVRFQLPEGASVADYTVVADWRGETIPTTLSEPDADGWVTASITHTFTQAGAGTLRTTVTDAEGITSVSTQEISVAGDLSTLTFESDPVGALPPDCSTLGGYTAAGVSDEAAHEGARSLRLHDTSTTASVGVTCTNLGQQGVYLSFQLNPLSLQGFTFDVIGRSLQPTGQPANSLFRFAARADGGILWYETATSSYRELAPAGTLPGGQWSRVTVAVPTDHAAARVSVDGVYVGSAGSTIGNNAARYNEVAAITGIAFTTSGSGAAGNLDDVFVDDVVFGTPDLTPQSEVGTSPFRIGDEVVVDNEGLVGFPNPGAVVPHGNGSRLLLSYSEHPDTTSASGSGLAMSDDGGATWTKTLETNPMPHTSGFQLTQLRNGDVIAVNHHTYMTADTHKATVETAVSHDNGATWTQRAGLMTAPEPMRPLAASERPGTTLGGFLALHTLLEDPDGTLYMSAYGFYAVDTKYRQIVLVSEDGGVNWSVRGTVGVFDASIPDTSGPCEGALERLADGSLLMVMRMGPKVPMMMSRSFDNGATWTPLEKVKVGPSQQDLYAIQPTLELLPTGELLLMVGRPGLVLTVSRTGLGNDWTVPVGVDYANSENGAFNVLDPFTLAVTGDRGRVLPARVWSRHVTIEPPCETVVTGAHDGPLNAGTGGLCLVDATVTGAITVTDGGRLITQNSTITGPVHATDASTVSLCASTITGPVTVTGTTGTVAIGDTTSGCRSTTIAGPVRITGSGGSVVVDRAKITGAVSLTDNHSALASVLAGVDLRGPLACSGNAVAPTDAGAAATVVGPRTGQCADLSRG</sequence>
<dbReference type="RefSeq" id="WP_191172285.1">
    <property type="nucleotide sequence ID" value="NZ_JACXZS010000008.1"/>
</dbReference>
<evidence type="ECO:0000313" key="3">
    <source>
        <dbReference type="EMBL" id="MBD3942676.1"/>
    </source>
</evidence>
<gene>
    <name evidence="3" type="ORF">IF188_13315</name>
</gene>
<accession>A0ABR8NPX2</accession>
<dbReference type="Pfam" id="PF13088">
    <property type="entry name" value="BNR_2"/>
    <property type="match status" value="1"/>
</dbReference>
<dbReference type="PROSITE" id="PS51318">
    <property type="entry name" value="TAT"/>
    <property type="match status" value="1"/>
</dbReference>
<feature type="domain" description="Sialidase" evidence="2">
    <location>
        <begin position="656"/>
        <end position="843"/>
    </location>
</feature>
<name>A0ABR8NPX2_9MICO</name>
<dbReference type="PANTHER" id="PTHR43752">
    <property type="entry name" value="BNR/ASP-BOX REPEAT FAMILY PROTEIN"/>
    <property type="match status" value="1"/>
</dbReference>
<dbReference type="Proteomes" id="UP000598426">
    <property type="component" value="Unassembled WGS sequence"/>
</dbReference>
<keyword evidence="4" id="KW-1185">Reference proteome</keyword>
<dbReference type="InterPro" id="IPR006311">
    <property type="entry name" value="TAT_signal"/>
</dbReference>
<protein>
    <submittedName>
        <fullName evidence="3">Exo-alpha-sialidase</fullName>
    </submittedName>
</protein>
<dbReference type="PANTHER" id="PTHR43752:SF2">
    <property type="entry name" value="BNR_ASP-BOX REPEAT FAMILY PROTEIN"/>
    <property type="match status" value="1"/>
</dbReference>
<feature type="chain" id="PRO_5046816239" evidence="1">
    <location>
        <begin position="30"/>
        <end position="1060"/>
    </location>
</feature>
<proteinExistence type="predicted"/>